<accession>A0A5M3MG61</accession>
<dbReference type="Gene3D" id="3.30.559.10">
    <property type="entry name" value="Chloramphenicol acetyltransferase-like domain"/>
    <property type="match status" value="1"/>
</dbReference>
<name>A0A5M3MG61_CONPW</name>
<evidence type="ECO:0000313" key="1">
    <source>
        <dbReference type="EMBL" id="EIW77744.1"/>
    </source>
</evidence>
<organism evidence="1 2">
    <name type="scientific">Coniophora puteana (strain RWD-64-598)</name>
    <name type="common">Brown rot fungus</name>
    <dbReference type="NCBI Taxonomy" id="741705"/>
    <lineage>
        <taxon>Eukaryota</taxon>
        <taxon>Fungi</taxon>
        <taxon>Dikarya</taxon>
        <taxon>Basidiomycota</taxon>
        <taxon>Agaricomycotina</taxon>
        <taxon>Agaricomycetes</taxon>
        <taxon>Agaricomycetidae</taxon>
        <taxon>Boletales</taxon>
        <taxon>Coniophorineae</taxon>
        <taxon>Coniophoraceae</taxon>
        <taxon>Coniophora</taxon>
    </lineage>
</organism>
<proteinExistence type="predicted"/>
<dbReference type="KEGG" id="cput:CONPUDRAFT_128699"/>
<dbReference type="RefSeq" id="XP_007772103.1">
    <property type="nucleotide sequence ID" value="XM_007773913.1"/>
</dbReference>
<dbReference type="InterPro" id="IPR023213">
    <property type="entry name" value="CAT-like_dom_sf"/>
</dbReference>
<dbReference type="EMBL" id="JH711583">
    <property type="protein sequence ID" value="EIW77744.1"/>
    <property type="molecule type" value="Genomic_DNA"/>
</dbReference>
<dbReference type="GeneID" id="19200137"/>
<evidence type="ECO:0000313" key="2">
    <source>
        <dbReference type="Proteomes" id="UP000053558"/>
    </source>
</evidence>
<comment type="caution">
    <text evidence="1">The sequence shown here is derived from an EMBL/GenBank/DDBJ whole genome shotgun (WGS) entry which is preliminary data.</text>
</comment>
<dbReference type="PANTHER" id="PTHR42034">
    <property type="entry name" value="CHROMOSOME 7, WHOLE GENOME SHOTGUN SEQUENCE-RELATED"/>
    <property type="match status" value="1"/>
</dbReference>
<dbReference type="PANTHER" id="PTHR42034:SF1">
    <property type="entry name" value="CONDENSATION DOMAIN-CONTAINING PROTEIN"/>
    <property type="match status" value="1"/>
</dbReference>
<keyword evidence="2" id="KW-1185">Reference proteome</keyword>
<dbReference type="Gene3D" id="3.30.559.30">
    <property type="entry name" value="Nonribosomal peptide synthetase, condensation domain"/>
    <property type="match status" value="1"/>
</dbReference>
<dbReference type="Proteomes" id="UP000053558">
    <property type="component" value="Unassembled WGS sequence"/>
</dbReference>
<dbReference type="OrthoDB" id="2548233at2759"/>
<gene>
    <name evidence="1" type="ORF">CONPUDRAFT_128699</name>
</gene>
<dbReference type="OMA" id="HTSHAIM"/>
<dbReference type="AlphaFoldDB" id="A0A5M3MG61"/>
<evidence type="ECO:0008006" key="3">
    <source>
        <dbReference type="Google" id="ProtNLM"/>
    </source>
</evidence>
<sequence length="505" mass="56188">MPHPLADGEPQWTQGEIDGRTCWSRDFIGAEKVVDIGRTHGDGYVNGCIGVSFKTPLSQDVVKTRVREAIKKARWIIPVLASCVIPYPDNAWTKNWRYYPFSEPGVETPDAAIDAWADGNIEIRTGPSFSTHDFIREMDNRPLPYTFTHADGTPGESLVRFYLAVPDDRDGEYSIVMHGAHVIMDGPPTLRLINFVLQYVVDPVKHDEEYVVGSWGNEWRNLPVGPMTATGGARDDWDTEGVKLKEKIAGLYAGSEPPLTITPPREKVARVGDMQRPQQTIDEVSTREMLRQLKEAGFTFTHLVDAATALTIVKFAKETSGAIITDESNVIVSPPIGQDRYRLPQYNTISQIATGLIMGPAIKMYVVRDMQGQPTQREQLLHMMARIKAQYALFTANKNLPHLAAADKVEETDVVAAMEGIRAGLGAGPTNLGRIEGVVRTDPGVLRVTAFCVGHRCIGRQLYYHVWTVGSVLTLQVQTTDAWDEPFLQRLTNEIRETMLSFIAQ</sequence>
<protein>
    <recommendedName>
        <fullName evidence="3">CoA-dependent acyltransferase</fullName>
    </recommendedName>
</protein>
<reference evidence="2" key="1">
    <citation type="journal article" date="2012" name="Science">
        <title>The Paleozoic origin of enzymatic lignin decomposition reconstructed from 31 fungal genomes.</title>
        <authorList>
            <person name="Floudas D."/>
            <person name="Binder M."/>
            <person name="Riley R."/>
            <person name="Barry K."/>
            <person name="Blanchette R.A."/>
            <person name="Henrissat B."/>
            <person name="Martinez A.T."/>
            <person name="Otillar R."/>
            <person name="Spatafora J.W."/>
            <person name="Yadav J.S."/>
            <person name="Aerts A."/>
            <person name="Benoit I."/>
            <person name="Boyd A."/>
            <person name="Carlson A."/>
            <person name="Copeland A."/>
            <person name="Coutinho P.M."/>
            <person name="de Vries R.P."/>
            <person name="Ferreira P."/>
            <person name="Findley K."/>
            <person name="Foster B."/>
            <person name="Gaskell J."/>
            <person name="Glotzer D."/>
            <person name="Gorecki P."/>
            <person name="Heitman J."/>
            <person name="Hesse C."/>
            <person name="Hori C."/>
            <person name="Igarashi K."/>
            <person name="Jurgens J.A."/>
            <person name="Kallen N."/>
            <person name="Kersten P."/>
            <person name="Kohler A."/>
            <person name="Kuees U."/>
            <person name="Kumar T.K.A."/>
            <person name="Kuo A."/>
            <person name="LaButti K."/>
            <person name="Larrondo L.F."/>
            <person name="Lindquist E."/>
            <person name="Ling A."/>
            <person name="Lombard V."/>
            <person name="Lucas S."/>
            <person name="Lundell T."/>
            <person name="Martin R."/>
            <person name="McLaughlin D.J."/>
            <person name="Morgenstern I."/>
            <person name="Morin E."/>
            <person name="Murat C."/>
            <person name="Nagy L.G."/>
            <person name="Nolan M."/>
            <person name="Ohm R.A."/>
            <person name="Patyshakuliyeva A."/>
            <person name="Rokas A."/>
            <person name="Ruiz-Duenas F.J."/>
            <person name="Sabat G."/>
            <person name="Salamov A."/>
            <person name="Samejima M."/>
            <person name="Schmutz J."/>
            <person name="Slot J.C."/>
            <person name="St John F."/>
            <person name="Stenlid J."/>
            <person name="Sun H."/>
            <person name="Sun S."/>
            <person name="Syed K."/>
            <person name="Tsang A."/>
            <person name="Wiebenga A."/>
            <person name="Young D."/>
            <person name="Pisabarro A."/>
            <person name="Eastwood D.C."/>
            <person name="Martin F."/>
            <person name="Cullen D."/>
            <person name="Grigoriev I.V."/>
            <person name="Hibbett D.S."/>
        </authorList>
    </citation>
    <scope>NUCLEOTIDE SEQUENCE [LARGE SCALE GENOMIC DNA]</scope>
    <source>
        <strain evidence="2">RWD-64-598 SS2</strain>
    </source>
</reference>